<evidence type="ECO:0000256" key="4">
    <source>
        <dbReference type="ARBA" id="ARBA00022833"/>
    </source>
</evidence>
<evidence type="ECO:0000313" key="8">
    <source>
        <dbReference type="EMBL" id="KAI6655517.1"/>
    </source>
</evidence>
<sequence>MQSQCKEQLDGKNVPMMLDGWSNIHNEPVVCVSVTTSDGDSYLTETVDTSGHAHTAEYLQEVATSAIISTEQRYSCKVGTFVTDNASNMVKMRRQLTSDSVTTDTNIISYGCSAHYLNLLAKDIEIPGVKEHIVQIVKYFRNTHLPAAWYKFTGGKKLVLPQEVRWNTIPDSLQCYLEIWTMILKVCEDHRDTINGTIAMKVQNINIKRNAEDYLKRMKPIAVALDKVQSDSCKLSDAVEVWKALKRDMDSLMPSIVTHKVQDRYKQALTAAHYLANLMDPRYRGINLSKDEVDAGLELCSLDYTSCLPTVINFSAEAGPFKPFMFTEEVLKAISPLTWWESQKSALESDVIVLCRKILGGVASSAGVERIFSTFGFVHSKVRNRLGTVKAGKLVFFIQTP</sequence>
<protein>
    <submittedName>
        <fullName evidence="8">Transposase</fullName>
    </submittedName>
</protein>
<keyword evidence="9" id="KW-1185">Reference proteome</keyword>
<keyword evidence="2" id="KW-0479">Metal-binding</keyword>
<accession>A0AAV7K2Q3</accession>
<evidence type="ECO:0000259" key="7">
    <source>
        <dbReference type="Pfam" id="PF05699"/>
    </source>
</evidence>
<comment type="subcellular location">
    <subcellularLocation>
        <location evidence="1">Nucleus</location>
    </subcellularLocation>
</comment>
<dbReference type="GO" id="GO:0005634">
    <property type="term" value="C:nucleus"/>
    <property type="evidence" value="ECO:0007669"/>
    <property type="project" value="UniProtKB-SubCell"/>
</dbReference>
<dbReference type="InterPro" id="IPR007021">
    <property type="entry name" value="DUF659"/>
</dbReference>
<dbReference type="Pfam" id="PF04937">
    <property type="entry name" value="DUF659"/>
    <property type="match status" value="1"/>
</dbReference>
<evidence type="ECO:0000256" key="2">
    <source>
        <dbReference type="ARBA" id="ARBA00022723"/>
    </source>
</evidence>
<feature type="domain" description="DUF659" evidence="6">
    <location>
        <begin position="4"/>
        <end position="134"/>
    </location>
</feature>
<keyword evidence="4" id="KW-0862">Zinc</keyword>
<dbReference type="Proteomes" id="UP001165289">
    <property type="component" value="Unassembled WGS sequence"/>
</dbReference>
<dbReference type="AlphaFoldDB" id="A0AAV7K2Q3"/>
<keyword evidence="3" id="KW-0863">Zinc-finger</keyword>
<evidence type="ECO:0000256" key="3">
    <source>
        <dbReference type="ARBA" id="ARBA00022771"/>
    </source>
</evidence>
<proteinExistence type="predicted"/>
<dbReference type="GO" id="GO:0046983">
    <property type="term" value="F:protein dimerization activity"/>
    <property type="evidence" value="ECO:0007669"/>
    <property type="project" value="InterPro"/>
</dbReference>
<organism evidence="8 9">
    <name type="scientific">Oopsacas minuta</name>
    <dbReference type="NCBI Taxonomy" id="111878"/>
    <lineage>
        <taxon>Eukaryota</taxon>
        <taxon>Metazoa</taxon>
        <taxon>Porifera</taxon>
        <taxon>Hexactinellida</taxon>
        <taxon>Hexasterophora</taxon>
        <taxon>Lyssacinosida</taxon>
        <taxon>Leucopsacidae</taxon>
        <taxon>Oopsacas</taxon>
    </lineage>
</organism>
<comment type="caution">
    <text evidence="8">The sequence shown here is derived from an EMBL/GenBank/DDBJ whole genome shotgun (WGS) entry which is preliminary data.</text>
</comment>
<dbReference type="InterPro" id="IPR008906">
    <property type="entry name" value="HATC_C_dom"/>
</dbReference>
<evidence type="ECO:0000259" key="6">
    <source>
        <dbReference type="Pfam" id="PF04937"/>
    </source>
</evidence>
<dbReference type="InterPro" id="IPR012337">
    <property type="entry name" value="RNaseH-like_sf"/>
</dbReference>
<evidence type="ECO:0000313" key="9">
    <source>
        <dbReference type="Proteomes" id="UP001165289"/>
    </source>
</evidence>
<dbReference type="GO" id="GO:0008270">
    <property type="term" value="F:zinc ion binding"/>
    <property type="evidence" value="ECO:0007669"/>
    <property type="project" value="UniProtKB-KW"/>
</dbReference>
<dbReference type="InterPro" id="IPR052035">
    <property type="entry name" value="ZnF_BED_domain_contain"/>
</dbReference>
<dbReference type="PANTHER" id="PTHR46481">
    <property type="entry name" value="ZINC FINGER BED DOMAIN-CONTAINING PROTEIN 4"/>
    <property type="match status" value="1"/>
</dbReference>
<gene>
    <name evidence="8" type="ORF">LOD99_2016</name>
</gene>
<evidence type="ECO:0000256" key="5">
    <source>
        <dbReference type="ARBA" id="ARBA00023242"/>
    </source>
</evidence>
<name>A0AAV7K2Q3_9METZ</name>
<feature type="domain" description="HAT C-terminal dimerisation" evidence="7">
    <location>
        <begin position="330"/>
        <end position="396"/>
    </location>
</feature>
<dbReference type="Pfam" id="PF05699">
    <property type="entry name" value="Dimer_Tnp_hAT"/>
    <property type="match status" value="1"/>
</dbReference>
<dbReference type="EMBL" id="JAKMXF010000188">
    <property type="protein sequence ID" value="KAI6655517.1"/>
    <property type="molecule type" value="Genomic_DNA"/>
</dbReference>
<keyword evidence="5" id="KW-0539">Nucleus</keyword>
<dbReference type="SUPFAM" id="SSF53098">
    <property type="entry name" value="Ribonuclease H-like"/>
    <property type="match status" value="1"/>
</dbReference>
<dbReference type="PANTHER" id="PTHR46481:SF10">
    <property type="entry name" value="ZINC FINGER BED DOMAIN-CONTAINING PROTEIN 39"/>
    <property type="match status" value="1"/>
</dbReference>
<reference evidence="8 9" key="1">
    <citation type="journal article" date="2023" name="BMC Biol.">
        <title>The compact genome of the sponge Oopsacas minuta (Hexactinellida) is lacking key metazoan core genes.</title>
        <authorList>
            <person name="Santini S."/>
            <person name="Schenkelaars Q."/>
            <person name="Jourda C."/>
            <person name="Duchesne M."/>
            <person name="Belahbib H."/>
            <person name="Rocher C."/>
            <person name="Selva M."/>
            <person name="Riesgo A."/>
            <person name="Vervoort M."/>
            <person name="Leys S.P."/>
            <person name="Kodjabachian L."/>
            <person name="Le Bivic A."/>
            <person name="Borchiellini C."/>
            <person name="Claverie J.M."/>
            <person name="Renard E."/>
        </authorList>
    </citation>
    <scope>NUCLEOTIDE SEQUENCE [LARGE SCALE GENOMIC DNA]</scope>
    <source>
        <strain evidence="8">SPO-2</strain>
    </source>
</reference>
<evidence type="ECO:0000256" key="1">
    <source>
        <dbReference type="ARBA" id="ARBA00004123"/>
    </source>
</evidence>